<organism evidence="4">
    <name type="scientific">uncultured Gemmatimonadota bacterium</name>
    <dbReference type="NCBI Taxonomy" id="203437"/>
    <lineage>
        <taxon>Bacteria</taxon>
        <taxon>Pseudomonadati</taxon>
        <taxon>Gemmatimonadota</taxon>
        <taxon>environmental samples</taxon>
    </lineage>
</organism>
<dbReference type="InterPro" id="IPR006680">
    <property type="entry name" value="Amidohydro-rel"/>
</dbReference>
<feature type="domain" description="Amidohydrolase-related" evidence="3">
    <location>
        <begin position="28"/>
        <end position="106"/>
    </location>
</feature>
<keyword evidence="2" id="KW-0378">Hydrolase</keyword>
<dbReference type="AlphaFoldDB" id="A0A6J4MIC4"/>
<dbReference type="Pfam" id="PF01979">
    <property type="entry name" value="Amidohydro_1"/>
    <property type="match status" value="1"/>
</dbReference>
<evidence type="ECO:0000259" key="3">
    <source>
        <dbReference type="Pfam" id="PF01979"/>
    </source>
</evidence>
<evidence type="ECO:0000256" key="2">
    <source>
        <dbReference type="ARBA" id="ARBA00022801"/>
    </source>
</evidence>
<dbReference type="InterPro" id="IPR032466">
    <property type="entry name" value="Metal_Hydrolase"/>
</dbReference>
<dbReference type="GO" id="GO:0006046">
    <property type="term" value="P:N-acetylglucosamine catabolic process"/>
    <property type="evidence" value="ECO:0007669"/>
    <property type="project" value="TreeGrafter"/>
</dbReference>
<dbReference type="PANTHER" id="PTHR11113">
    <property type="entry name" value="N-ACETYLGLUCOSAMINE-6-PHOSPHATE DEACETYLASE"/>
    <property type="match status" value="1"/>
</dbReference>
<proteinExistence type="inferred from homology"/>
<dbReference type="InterPro" id="IPR011059">
    <property type="entry name" value="Metal-dep_hydrolase_composite"/>
</dbReference>
<protein>
    <recommendedName>
        <fullName evidence="3">Amidohydrolase-related domain-containing protein</fullName>
    </recommendedName>
</protein>
<evidence type="ECO:0000256" key="1">
    <source>
        <dbReference type="ARBA" id="ARBA00010716"/>
    </source>
</evidence>
<comment type="similarity">
    <text evidence="1">Belongs to the metallo-dependent hydrolases superfamily. NagA family.</text>
</comment>
<dbReference type="EMBL" id="CADCTW010000200">
    <property type="protein sequence ID" value="CAA9360139.1"/>
    <property type="molecule type" value="Genomic_DNA"/>
</dbReference>
<dbReference type="Gene3D" id="2.30.40.10">
    <property type="entry name" value="Urease, subunit C, domain 1"/>
    <property type="match status" value="1"/>
</dbReference>
<name>A0A6J4MIC4_9BACT</name>
<dbReference type="SUPFAM" id="SSF51338">
    <property type="entry name" value="Composite domain of metallo-dependent hydrolases"/>
    <property type="match status" value="1"/>
</dbReference>
<dbReference type="SUPFAM" id="SSF51556">
    <property type="entry name" value="Metallo-dependent hydrolases"/>
    <property type="match status" value="1"/>
</dbReference>
<dbReference type="PANTHER" id="PTHR11113:SF14">
    <property type="entry name" value="N-ACETYLGLUCOSAMINE-6-PHOSPHATE DEACETYLASE"/>
    <property type="match status" value="1"/>
</dbReference>
<dbReference type="GO" id="GO:0008448">
    <property type="term" value="F:N-acetylglucosamine-6-phosphate deacetylase activity"/>
    <property type="evidence" value="ECO:0007669"/>
    <property type="project" value="TreeGrafter"/>
</dbReference>
<reference evidence="4" key="1">
    <citation type="submission" date="2020-02" db="EMBL/GenBank/DDBJ databases">
        <authorList>
            <person name="Meier V. D."/>
        </authorList>
    </citation>
    <scope>NUCLEOTIDE SEQUENCE</scope>
    <source>
        <strain evidence="4">AVDCRST_MAG68</strain>
    </source>
</reference>
<accession>A0A6J4MIC4</accession>
<dbReference type="Gene3D" id="3.20.20.140">
    <property type="entry name" value="Metal-dependent hydrolases"/>
    <property type="match status" value="1"/>
</dbReference>
<sequence length="144" mass="16463">MDFDTVEQDVAKWVRYYLKHGGPLEQLTISSDADSGHPMIYFEQFRSLVLREGYALERVLPIVTLNPARAVKLDKRKGTIERGKDADIVVLDRKNLDVREVIARGNRMVRDGRVTAREKFLEKSYRTIKLAGDKADEIEPGTSK</sequence>
<evidence type="ECO:0000313" key="4">
    <source>
        <dbReference type="EMBL" id="CAA9360139.1"/>
    </source>
</evidence>
<gene>
    <name evidence="4" type="ORF">AVDCRST_MAG68-4365</name>
</gene>